<dbReference type="EMBL" id="BAABRI010000016">
    <property type="protein sequence ID" value="GAA5483672.1"/>
    <property type="molecule type" value="Genomic_DNA"/>
</dbReference>
<evidence type="ECO:0000256" key="3">
    <source>
        <dbReference type="ARBA" id="ARBA00023163"/>
    </source>
</evidence>
<evidence type="ECO:0000256" key="2">
    <source>
        <dbReference type="ARBA" id="ARBA00023125"/>
    </source>
</evidence>
<keyword evidence="2" id="KW-0238">DNA-binding</keyword>
<dbReference type="RefSeq" id="WP_353567779.1">
    <property type="nucleotide sequence ID" value="NZ_BAABRI010000016.1"/>
</dbReference>
<evidence type="ECO:0008006" key="6">
    <source>
        <dbReference type="Google" id="ProtNLM"/>
    </source>
</evidence>
<dbReference type="Gene3D" id="1.10.10.10">
    <property type="entry name" value="Winged helix-like DNA-binding domain superfamily/Winged helix DNA-binding domain"/>
    <property type="match status" value="1"/>
</dbReference>
<evidence type="ECO:0000313" key="5">
    <source>
        <dbReference type="Proteomes" id="UP001476282"/>
    </source>
</evidence>
<accession>A0ABP9UQF5</accession>
<comment type="caution">
    <text evidence="4">The sequence shown here is derived from an EMBL/GenBank/DDBJ whole genome shotgun (WGS) entry which is preliminary data.</text>
</comment>
<keyword evidence="5" id="KW-1185">Reference proteome</keyword>
<dbReference type="SUPFAM" id="SSF46785">
    <property type="entry name" value="Winged helix' DNA-binding domain"/>
    <property type="match status" value="1"/>
</dbReference>
<dbReference type="InterPro" id="IPR036390">
    <property type="entry name" value="WH_DNA-bd_sf"/>
</dbReference>
<dbReference type="InterPro" id="IPR052362">
    <property type="entry name" value="HTH-GbsR_regulator"/>
</dbReference>
<organism evidence="4 5">
    <name type="scientific">Haloferula sargassicola</name>
    <dbReference type="NCBI Taxonomy" id="490096"/>
    <lineage>
        <taxon>Bacteria</taxon>
        <taxon>Pseudomonadati</taxon>
        <taxon>Verrucomicrobiota</taxon>
        <taxon>Verrucomicrobiia</taxon>
        <taxon>Verrucomicrobiales</taxon>
        <taxon>Verrucomicrobiaceae</taxon>
        <taxon>Haloferula</taxon>
    </lineage>
</organism>
<reference evidence="4 5" key="1">
    <citation type="submission" date="2024-02" db="EMBL/GenBank/DDBJ databases">
        <title>Haloferula sargassicola NBRC 104335.</title>
        <authorList>
            <person name="Ichikawa N."/>
            <person name="Katano-Makiyama Y."/>
            <person name="Hidaka K."/>
        </authorList>
    </citation>
    <scope>NUCLEOTIDE SEQUENCE [LARGE SCALE GENOMIC DNA]</scope>
    <source>
        <strain evidence="4 5">NBRC 104335</strain>
    </source>
</reference>
<name>A0ABP9UQF5_9BACT</name>
<dbReference type="PANTHER" id="PTHR38465:SF1">
    <property type="entry name" value="HTH-TYPE TRANSCRIPTIONAL REGULATOR MJ1563-RELATED"/>
    <property type="match status" value="1"/>
</dbReference>
<dbReference type="PANTHER" id="PTHR38465">
    <property type="entry name" value="HTH-TYPE TRANSCRIPTIONAL REGULATOR MJ1563-RELATED"/>
    <property type="match status" value="1"/>
</dbReference>
<protein>
    <recommendedName>
        <fullName evidence="6">HTH-type transcriptional regulator</fullName>
    </recommendedName>
</protein>
<keyword evidence="3" id="KW-0804">Transcription</keyword>
<gene>
    <name evidence="4" type="ORF">Hsar01_02906</name>
</gene>
<evidence type="ECO:0000256" key="1">
    <source>
        <dbReference type="ARBA" id="ARBA00023015"/>
    </source>
</evidence>
<dbReference type="Proteomes" id="UP001476282">
    <property type="component" value="Unassembled WGS sequence"/>
</dbReference>
<evidence type="ECO:0000313" key="4">
    <source>
        <dbReference type="EMBL" id="GAA5483672.1"/>
    </source>
</evidence>
<keyword evidence="1" id="KW-0805">Transcription regulation</keyword>
<dbReference type="InterPro" id="IPR036388">
    <property type="entry name" value="WH-like_DNA-bd_sf"/>
</dbReference>
<sequence length="165" mass="17982">MPAADSSTLETEAADTIAAYFCRMADTLGLPRSTALIYHTLFLTDEALSYTEIVERSGLSKASASTGLKLLERAKAVEIVIVPASRATHYKAELSLRRLAAGLVQETLMPGFKAGGHYLEQLPDLEKSDAPILNERISRLRHWHQLAHDLVPLLSALGPTEKAES</sequence>
<proteinExistence type="predicted"/>